<reference evidence="3 4" key="1">
    <citation type="submission" date="2017-01" db="EMBL/GenBank/DDBJ databases">
        <title>Complete Genome Sequence of Paenalcaligenes hominis, Isolated from a paraplegic Patient with neurogenic bladder.</title>
        <authorList>
            <person name="Mukhopadhyay R."/>
            <person name="Joaquin J."/>
            <person name="Hogue R."/>
            <person name="Kilaru A."/>
            <person name="Jospin G."/>
            <person name="Mars K."/>
            <person name="Eisen J.A."/>
            <person name="Chaturvedi V."/>
        </authorList>
    </citation>
    <scope>NUCLEOTIDE SEQUENCE [LARGE SCALE GENOMIC DNA]</scope>
    <source>
        <strain evidence="3 4">15S00501</strain>
    </source>
</reference>
<dbReference type="InterPro" id="IPR018392">
    <property type="entry name" value="LysM"/>
</dbReference>
<protein>
    <recommendedName>
        <fullName evidence="2">LysM domain-containing protein</fullName>
    </recommendedName>
</protein>
<dbReference type="CDD" id="cd00118">
    <property type="entry name" value="LysM"/>
    <property type="match status" value="1"/>
</dbReference>
<name>A0A1U9K0G5_9BURK</name>
<dbReference type="PROSITE" id="PS51782">
    <property type="entry name" value="LYSM"/>
    <property type="match status" value="1"/>
</dbReference>
<evidence type="ECO:0000259" key="2">
    <source>
        <dbReference type="PROSITE" id="PS51782"/>
    </source>
</evidence>
<feature type="domain" description="LysM" evidence="2">
    <location>
        <begin position="33"/>
        <end position="80"/>
    </location>
</feature>
<dbReference type="Pfam" id="PF04773">
    <property type="entry name" value="FecR"/>
    <property type="match status" value="1"/>
</dbReference>
<dbReference type="Gene3D" id="3.10.350.10">
    <property type="entry name" value="LysM domain"/>
    <property type="match status" value="1"/>
</dbReference>
<organism evidence="3 4">
    <name type="scientific">Paenalcaligenes hominis</name>
    <dbReference type="NCBI Taxonomy" id="643674"/>
    <lineage>
        <taxon>Bacteria</taxon>
        <taxon>Pseudomonadati</taxon>
        <taxon>Pseudomonadota</taxon>
        <taxon>Betaproteobacteria</taxon>
        <taxon>Burkholderiales</taxon>
        <taxon>Alcaligenaceae</taxon>
        <taxon>Paenalcaligenes</taxon>
    </lineage>
</organism>
<gene>
    <name evidence="3" type="ORF">PAEH1_08130</name>
</gene>
<evidence type="ECO:0000313" key="4">
    <source>
        <dbReference type="Proteomes" id="UP000189369"/>
    </source>
</evidence>
<dbReference type="Gene3D" id="2.60.120.1440">
    <property type="match status" value="1"/>
</dbReference>
<evidence type="ECO:0000256" key="1">
    <source>
        <dbReference type="SAM" id="SignalP"/>
    </source>
</evidence>
<accession>A0A1U9K0G5</accession>
<dbReference type="PANTHER" id="PTHR38731">
    <property type="entry name" value="LIPL45-RELATED LIPOPROTEIN-RELATED"/>
    <property type="match status" value="1"/>
</dbReference>
<dbReference type="KEGG" id="phn:PAEH1_08130"/>
<dbReference type="InterPro" id="IPR036779">
    <property type="entry name" value="LysM_dom_sf"/>
</dbReference>
<keyword evidence="1" id="KW-0732">Signal</keyword>
<dbReference type="STRING" id="643674.PAEH1_08130"/>
<dbReference type="EMBL" id="CP019697">
    <property type="protein sequence ID" value="AQS51535.1"/>
    <property type="molecule type" value="Genomic_DNA"/>
</dbReference>
<evidence type="ECO:0000313" key="3">
    <source>
        <dbReference type="EMBL" id="AQS51535.1"/>
    </source>
</evidence>
<proteinExistence type="predicted"/>
<dbReference type="SUPFAM" id="SSF54106">
    <property type="entry name" value="LysM domain"/>
    <property type="match status" value="1"/>
</dbReference>
<sequence>MIKRIFFALLISLGLLGANYSHAEPAGAIGNNFIYIVEPGDTLSELATRYTTRSEVWRQLQKINNVHDELALPIGKQLRIPFPLIPVVATDAQLTHTQGSVWVNDRPTSTAQSLKAGDSIRTGANGFATLKLEDQSTLSLPNNSQLHIRQLNAFERARLTDAILELQAGTVESRVAPEHTGVGRFEIHTPLSVTGVRGTDLRIHTTHGVAMTELLSGKAHYDTSTQQHLNLKATQGVSIQADGTSQIVPLLAAPSITAPEQGRQGWQVSLDPIVGAHYYVVQISLDPEGSQLVKHYEVPATQTFIPLLSSGAGDHYAFIRAVDKDGLMGLDATTTFPGQLTLMSSDGSSVTSGFGDPILLNNY</sequence>
<dbReference type="OrthoDB" id="9813091at2"/>
<dbReference type="InterPro" id="IPR006860">
    <property type="entry name" value="FecR"/>
</dbReference>
<dbReference type="SMART" id="SM00257">
    <property type="entry name" value="LysM"/>
    <property type="match status" value="1"/>
</dbReference>
<dbReference type="AlphaFoldDB" id="A0A1U9K0G5"/>
<dbReference type="PANTHER" id="PTHR38731:SF3">
    <property type="entry name" value="BLL6125 PROTEIN"/>
    <property type="match status" value="1"/>
</dbReference>
<dbReference type="Proteomes" id="UP000189369">
    <property type="component" value="Chromosome"/>
</dbReference>
<feature type="signal peptide" evidence="1">
    <location>
        <begin position="1"/>
        <end position="23"/>
    </location>
</feature>
<feature type="chain" id="PRO_5011984695" description="LysM domain-containing protein" evidence="1">
    <location>
        <begin position="24"/>
        <end position="363"/>
    </location>
</feature>
<dbReference type="Pfam" id="PF01476">
    <property type="entry name" value="LysM"/>
    <property type="match status" value="1"/>
</dbReference>